<evidence type="ECO:0008006" key="4">
    <source>
        <dbReference type="Google" id="ProtNLM"/>
    </source>
</evidence>
<sequence>MNRDRIADAAAPVQTGSYPALGFDPAPGVVATVSEVAATLGKVGAEMGRAYEDLTKLGKSDSFWEGDGAQAFQKTVGEVPDYLDKAHRSLSGASGTLTNWADDLRTMQSHAADLERQAAAAQSQVASARSNPDLGLAGQSFPDPAQFQQAQEALGHAQQRLDQAQQGLDAIREDAKRLQAQHLDLSGQVAAALRKAKDEAPEEPGLLDKIGDAIGKIADGIKNLAGKVWNWVKEHADVIAKIGDVLSTIGTVLSTIAPFTAAIPIVGEVVAAAAIGFSAGAMAAHGLAKAAGANVSWSSIAFDAVGMIPGGGTAKGAIGAAKVGPKVVKGAIGAAKEAKGVVQAVAKGAGAARNILHDEGLVQTAFGWGASFDKWVGGPILKMEHSAGAAGAAAWGAATKAGGMAAKWVAEPYLERAEDSAKDFVKDTVTGRPTQSAGQIFDRVVKGR</sequence>
<dbReference type="AlphaFoldDB" id="A0A7W3W215"/>
<dbReference type="Gene3D" id="1.10.287.1490">
    <property type="match status" value="1"/>
</dbReference>
<protein>
    <recommendedName>
        <fullName evidence="4">WXG100 family type VII secretion target</fullName>
    </recommendedName>
</protein>
<evidence type="ECO:0000256" key="1">
    <source>
        <dbReference type="SAM" id="MobiDB-lite"/>
    </source>
</evidence>
<feature type="region of interest" description="Disordered" evidence="1">
    <location>
        <begin position="116"/>
        <end position="138"/>
    </location>
</feature>
<proteinExistence type="predicted"/>
<comment type="caution">
    <text evidence="2">The sequence shown here is derived from an EMBL/GenBank/DDBJ whole genome shotgun (WGS) entry which is preliminary data.</text>
</comment>
<dbReference type="Proteomes" id="UP000526734">
    <property type="component" value="Unassembled WGS sequence"/>
</dbReference>
<reference evidence="2 3" key="1">
    <citation type="submission" date="2020-08" db="EMBL/GenBank/DDBJ databases">
        <title>Amycolatopsis sp. nov. DR6-1 isolated from Dendrobium heterocarpum.</title>
        <authorList>
            <person name="Tedsree N."/>
            <person name="Kuncharoen N."/>
            <person name="Likhitwitayawuid K."/>
            <person name="Tanasupawat S."/>
        </authorList>
    </citation>
    <scope>NUCLEOTIDE SEQUENCE [LARGE SCALE GENOMIC DNA]</scope>
    <source>
        <strain evidence="2 3">DR6-1</strain>
    </source>
</reference>
<evidence type="ECO:0000313" key="2">
    <source>
        <dbReference type="EMBL" id="MBB1157411.1"/>
    </source>
</evidence>
<name>A0A7W3W215_9PSEU</name>
<dbReference type="InterPro" id="IPR036689">
    <property type="entry name" value="ESAT-6-like_sf"/>
</dbReference>
<dbReference type="EMBL" id="JACGZW010000010">
    <property type="protein sequence ID" value="MBB1157411.1"/>
    <property type="molecule type" value="Genomic_DNA"/>
</dbReference>
<gene>
    <name evidence="2" type="ORF">H4281_30075</name>
</gene>
<feature type="compositionally biased region" description="Low complexity" evidence="1">
    <location>
        <begin position="117"/>
        <end position="130"/>
    </location>
</feature>
<organism evidence="2 3">
    <name type="scientific">Amycolatopsis dendrobii</name>
    <dbReference type="NCBI Taxonomy" id="2760662"/>
    <lineage>
        <taxon>Bacteria</taxon>
        <taxon>Bacillati</taxon>
        <taxon>Actinomycetota</taxon>
        <taxon>Actinomycetes</taxon>
        <taxon>Pseudonocardiales</taxon>
        <taxon>Pseudonocardiaceae</taxon>
        <taxon>Amycolatopsis</taxon>
    </lineage>
</organism>
<accession>A0A7W3W215</accession>
<dbReference type="RefSeq" id="WP_182894259.1">
    <property type="nucleotide sequence ID" value="NZ_JACGZW010000010.1"/>
</dbReference>
<evidence type="ECO:0000313" key="3">
    <source>
        <dbReference type="Proteomes" id="UP000526734"/>
    </source>
</evidence>
<dbReference type="SUPFAM" id="SSF140453">
    <property type="entry name" value="EsxAB dimer-like"/>
    <property type="match status" value="1"/>
</dbReference>
<keyword evidence="3" id="KW-1185">Reference proteome</keyword>